<evidence type="ECO:0000256" key="2">
    <source>
        <dbReference type="ARBA" id="ARBA00022475"/>
    </source>
</evidence>
<dbReference type="GO" id="GO:0016763">
    <property type="term" value="F:pentosyltransferase activity"/>
    <property type="evidence" value="ECO:0007669"/>
    <property type="project" value="TreeGrafter"/>
</dbReference>
<feature type="transmembrane region" description="Helical" evidence="8">
    <location>
        <begin position="94"/>
        <end position="112"/>
    </location>
</feature>
<dbReference type="Pfam" id="PF13231">
    <property type="entry name" value="PMT_2"/>
    <property type="match status" value="1"/>
</dbReference>
<protein>
    <submittedName>
        <fullName evidence="10">Dolichyl-phosphate-mannose-protein mannosyltransferase</fullName>
    </submittedName>
</protein>
<dbReference type="EMBL" id="QJTI01000003">
    <property type="protein sequence ID" value="PYF04476.1"/>
    <property type="molecule type" value="Genomic_DNA"/>
</dbReference>
<feature type="transmembrane region" description="Helical" evidence="8">
    <location>
        <begin position="215"/>
        <end position="235"/>
    </location>
</feature>
<evidence type="ECO:0000256" key="8">
    <source>
        <dbReference type="SAM" id="Phobius"/>
    </source>
</evidence>
<dbReference type="RefSeq" id="WP_110779874.1">
    <property type="nucleotide sequence ID" value="NZ_QJTI01000003.1"/>
</dbReference>
<evidence type="ECO:0000256" key="1">
    <source>
        <dbReference type="ARBA" id="ARBA00004651"/>
    </source>
</evidence>
<dbReference type="Proteomes" id="UP000248148">
    <property type="component" value="Unassembled WGS sequence"/>
</dbReference>
<dbReference type="PANTHER" id="PTHR33908:SF9">
    <property type="entry name" value="BLL5595 PROTEIN"/>
    <property type="match status" value="1"/>
</dbReference>
<feature type="domain" description="Glycosyltransferase RgtA/B/C/D-like" evidence="9">
    <location>
        <begin position="73"/>
        <end position="233"/>
    </location>
</feature>
<feature type="transmembrane region" description="Helical" evidence="8">
    <location>
        <begin position="302"/>
        <end position="321"/>
    </location>
</feature>
<evidence type="ECO:0000259" key="9">
    <source>
        <dbReference type="Pfam" id="PF13231"/>
    </source>
</evidence>
<accession>A0A318TIC0</accession>
<evidence type="ECO:0000256" key="7">
    <source>
        <dbReference type="ARBA" id="ARBA00023136"/>
    </source>
</evidence>
<feature type="transmembrane region" description="Helical" evidence="8">
    <location>
        <begin position="124"/>
        <end position="142"/>
    </location>
</feature>
<feature type="transmembrane region" description="Helical" evidence="8">
    <location>
        <begin position="357"/>
        <end position="379"/>
    </location>
</feature>
<evidence type="ECO:0000256" key="5">
    <source>
        <dbReference type="ARBA" id="ARBA00022692"/>
    </source>
</evidence>
<evidence type="ECO:0000313" key="11">
    <source>
        <dbReference type="Proteomes" id="UP000248148"/>
    </source>
</evidence>
<evidence type="ECO:0000256" key="3">
    <source>
        <dbReference type="ARBA" id="ARBA00022676"/>
    </source>
</evidence>
<dbReference type="InterPro" id="IPR050297">
    <property type="entry name" value="LipidA_mod_glycosyltrf_83"/>
</dbReference>
<keyword evidence="3 10" id="KW-0328">Glycosyltransferase</keyword>
<gene>
    <name evidence="10" type="ORF">BJ122_103129</name>
</gene>
<dbReference type="GO" id="GO:0005886">
    <property type="term" value="C:plasma membrane"/>
    <property type="evidence" value="ECO:0007669"/>
    <property type="project" value="UniProtKB-SubCell"/>
</dbReference>
<feature type="transmembrane region" description="Helical" evidence="8">
    <location>
        <begin position="28"/>
        <end position="46"/>
    </location>
</feature>
<keyword evidence="4 10" id="KW-0808">Transferase</keyword>
<dbReference type="PANTHER" id="PTHR33908">
    <property type="entry name" value="MANNOSYLTRANSFERASE YKCB-RELATED"/>
    <property type="match status" value="1"/>
</dbReference>
<feature type="transmembrane region" description="Helical" evidence="8">
    <location>
        <begin position="333"/>
        <end position="351"/>
    </location>
</feature>
<dbReference type="AlphaFoldDB" id="A0A318TIC0"/>
<dbReference type="GO" id="GO:0009103">
    <property type="term" value="P:lipopolysaccharide biosynthetic process"/>
    <property type="evidence" value="ECO:0007669"/>
    <property type="project" value="UniProtKB-ARBA"/>
</dbReference>
<evidence type="ECO:0000256" key="6">
    <source>
        <dbReference type="ARBA" id="ARBA00022989"/>
    </source>
</evidence>
<sequence>MKSLTARLRLGFEHWLDALLDPRRQHRAVIWTLLAYGAIWTAYRTIATLPRDIHADVSELYGWSRELAFGYDKHPPFSAVVAKAWLTLFPVSDLSLHLLATANIALTLYIAWRTMRRYLSPGKTVFGLALLMLIPFFNFIALKYNANAVLLPLWALTIDAFLRAYQQRQAIWAAAAGALAGLSMLGKYWSAVLVATLGLAALADPRRGQFFRSPAPWLMAAVGLLVLAPHLWWLVQHNFPTFAYAAARGSASTSENIAVTAGYLLGNLGYIAVPLLASFWLLRPSAAALRDLAWPSDPDRRLVVLIQLMLIALPAPAALLLGAKIVPLWTMPAWTLLPIVLLASPLITVTRDALRPLVAGTALFTLAMLAAAPGVALAIHLTNPPGSFEYASLLAQRVEQQWQARSNNAVPLVAGDTVLAANTAFYLKTATRSFDTRDLAALTATARRQGAVLVCPATDSGCIATAEQITAGQTEIVRSEVRLSRPLFGFAGGTVRDVFWLIAPAAPSQP</sequence>
<name>A0A318TIC0_9BRAD</name>
<comment type="subcellular location">
    <subcellularLocation>
        <location evidence="1">Cell membrane</location>
        <topology evidence="1">Multi-pass membrane protein</topology>
    </subcellularLocation>
</comment>
<comment type="caution">
    <text evidence="10">The sequence shown here is derived from an EMBL/GenBank/DDBJ whole genome shotgun (WGS) entry which is preliminary data.</text>
</comment>
<feature type="transmembrane region" description="Helical" evidence="8">
    <location>
        <begin position="172"/>
        <end position="203"/>
    </location>
</feature>
<feature type="transmembrane region" description="Helical" evidence="8">
    <location>
        <begin position="256"/>
        <end position="282"/>
    </location>
</feature>
<dbReference type="OrthoDB" id="7830024at2"/>
<keyword evidence="6 8" id="KW-1133">Transmembrane helix</keyword>
<keyword evidence="7 8" id="KW-0472">Membrane</keyword>
<keyword evidence="11" id="KW-1185">Reference proteome</keyword>
<dbReference type="InterPro" id="IPR038731">
    <property type="entry name" value="RgtA/B/C-like"/>
</dbReference>
<evidence type="ECO:0000313" key="10">
    <source>
        <dbReference type="EMBL" id="PYF04476.1"/>
    </source>
</evidence>
<keyword evidence="2" id="KW-1003">Cell membrane</keyword>
<reference evidence="10 11" key="1">
    <citation type="submission" date="2018-06" db="EMBL/GenBank/DDBJ databases">
        <title>Genomic Encyclopedia of Archaeal and Bacterial Type Strains, Phase II (KMG-II): from individual species to whole genera.</title>
        <authorList>
            <person name="Goeker M."/>
        </authorList>
    </citation>
    <scope>NUCLEOTIDE SEQUENCE [LARGE SCALE GENOMIC DNA]</scope>
    <source>
        <strain evidence="10 11">JCM 11668</strain>
    </source>
</reference>
<evidence type="ECO:0000256" key="4">
    <source>
        <dbReference type="ARBA" id="ARBA00022679"/>
    </source>
</evidence>
<keyword evidence="5 8" id="KW-0812">Transmembrane</keyword>
<organism evidence="10 11">
    <name type="scientific">Rhodopseudomonas faecalis</name>
    <dbReference type="NCBI Taxonomy" id="99655"/>
    <lineage>
        <taxon>Bacteria</taxon>
        <taxon>Pseudomonadati</taxon>
        <taxon>Pseudomonadota</taxon>
        <taxon>Alphaproteobacteria</taxon>
        <taxon>Hyphomicrobiales</taxon>
        <taxon>Nitrobacteraceae</taxon>
        <taxon>Rhodopseudomonas</taxon>
    </lineage>
</organism>
<proteinExistence type="predicted"/>